<name>A0AAD1XV12_EUPCR</name>
<dbReference type="PANTHER" id="PTHR10367:SF17">
    <property type="entry name" value="MRNA-CAPPING ENZYME"/>
    <property type="match status" value="1"/>
</dbReference>
<dbReference type="InterPro" id="IPR029021">
    <property type="entry name" value="Prot-tyrosine_phosphatase-like"/>
</dbReference>
<dbReference type="GO" id="GO:0004484">
    <property type="term" value="F:mRNA guanylyltransferase activity"/>
    <property type="evidence" value="ECO:0007669"/>
    <property type="project" value="TreeGrafter"/>
</dbReference>
<dbReference type="PROSITE" id="PS50056">
    <property type="entry name" value="TYR_PHOSPHATASE_2"/>
    <property type="match status" value="1"/>
</dbReference>
<evidence type="ECO:0000259" key="1">
    <source>
        <dbReference type="PROSITE" id="PS50056"/>
    </source>
</evidence>
<dbReference type="Pfam" id="PF00782">
    <property type="entry name" value="DSPc"/>
    <property type="match status" value="1"/>
</dbReference>
<reference evidence="2" key="1">
    <citation type="submission" date="2023-07" db="EMBL/GenBank/DDBJ databases">
        <authorList>
            <consortium name="AG Swart"/>
            <person name="Singh M."/>
            <person name="Singh A."/>
            <person name="Seah K."/>
            <person name="Emmerich C."/>
        </authorList>
    </citation>
    <scope>NUCLEOTIDE SEQUENCE</scope>
    <source>
        <strain evidence="2">DP1</strain>
    </source>
</reference>
<feature type="domain" description="Tyrosine specific protein phosphatases" evidence="1">
    <location>
        <begin position="154"/>
        <end position="235"/>
    </location>
</feature>
<accession>A0AAD1XV12</accession>
<evidence type="ECO:0000313" key="2">
    <source>
        <dbReference type="EMBL" id="CAI2379419.1"/>
    </source>
</evidence>
<dbReference type="Gene3D" id="3.90.190.10">
    <property type="entry name" value="Protein tyrosine phosphatase superfamily"/>
    <property type="match status" value="2"/>
</dbReference>
<proteinExistence type="predicted"/>
<protein>
    <recommendedName>
        <fullName evidence="1">Tyrosine specific protein phosphatases domain-containing protein</fullName>
    </recommendedName>
</protein>
<keyword evidence="3" id="KW-1185">Reference proteome</keyword>
<gene>
    <name evidence="2" type="ORF">ECRASSUSDP1_LOCUS20829</name>
</gene>
<evidence type="ECO:0000313" key="3">
    <source>
        <dbReference type="Proteomes" id="UP001295684"/>
    </source>
</evidence>
<comment type="caution">
    <text evidence="2">The sequence shown here is derived from an EMBL/GenBank/DDBJ whole genome shotgun (WGS) entry which is preliminary data.</text>
</comment>
<dbReference type="EMBL" id="CAMPGE010021260">
    <property type="protein sequence ID" value="CAI2379419.1"/>
    <property type="molecule type" value="Genomic_DNA"/>
</dbReference>
<organism evidence="2 3">
    <name type="scientific">Euplotes crassus</name>
    <dbReference type="NCBI Taxonomy" id="5936"/>
    <lineage>
        <taxon>Eukaryota</taxon>
        <taxon>Sar</taxon>
        <taxon>Alveolata</taxon>
        <taxon>Ciliophora</taxon>
        <taxon>Intramacronucleata</taxon>
        <taxon>Spirotrichea</taxon>
        <taxon>Hypotrichia</taxon>
        <taxon>Euplotida</taxon>
        <taxon>Euplotidae</taxon>
        <taxon>Moneuplotes</taxon>
    </lineage>
</organism>
<dbReference type="PROSITE" id="PS00383">
    <property type="entry name" value="TYR_PHOSPHATASE_1"/>
    <property type="match status" value="1"/>
</dbReference>
<dbReference type="GO" id="GO:0006370">
    <property type="term" value="P:7-methylguanosine mRNA capping"/>
    <property type="evidence" value="ECO:0007669"/>
    <property type="project" value="TreeGrafter"/>
</dbReference>
<sequence length="241" mass="28148">MIDTEKQKVGEGALDEPEWMENWRSISAYQKPIEGTNIIPCKVPLDSKYASFCEKNDNFYNLDGLISMLENEGKAIKMILDINTSTYYYNSKLFLKENKKILFEDNLKDVSEMSESNYSWENSEFEDLTSALTEDITYVKAPLVTKELSEESFEGLMPIFEELDKYFLCSEGQSSEHGNKNFPFYIIIHCFHGLNRTGFLISSYLMYKLGLEPKEAIQIFERSRSRRLEHSFMYDTLETFD</sequence>
<dbReference type="AlphaFoldDB" id="A0AAD1XV12"/>
<dbReference type="PANTHER" id="PTHR10367">
    <property type="entry name" value="MRNA-CAPPING ENZYME"/>
    <property type="match status" value="1"/>
</dbReference>
<dbReference type="InterPro" id="IPR016130">
    <property type="entry name" value="Tyr_Pase_AS"/>
</dbReference>
<dbReference type="InterPro" id="IPR000387">
    <property type="entry name" value="Tyr_Pase_dom"/>
</dbReference>
<dbReference type="InterPro" id="IPR000340">
    <property type="entry name" value="Dual-sp_phosphatase_cat-dom"/>
</dbReference>
<dbReference type="InterPro" id="IPR051029">
    <property type="entry name" value="mRNA_Capping_Enz/RNA_Phosphat"/>
</dbReference>
<dbReference type="Proteomes" id="UP001295684">
    <property type="component" value="Unassembled WGS sequence"/>
</dbReference>
<dbReference type="SUPFAM" id="SSF52799">
    <property type="entry name" value="(Phosphotyrosine protein) phosphatases II"/>
    <property type="match status" value="2"/>
</dbReference>